<dbReference type="PROSITE" id="PS00723">
    <property type="entry name" value="POLYPRENYL_SYNTHASE_1"/>
    <property type="match status" value="1"/>
</dbReference>
<protein>
    <submittedName>
        <fullName evidence="8">Polyprenyl synthetase family protein</fullName>
        <ecNumber evidence="8">2.5.1.-</ecNumber>
    </submittedName>
</protein>
<dbReference type="SUPFAM" id="SSF48576">
    <property type="entry name" value="Terpenoid synthases"/>
    <property type="match status" value="1"/>
</dbReference>
<keyword evidence="3 7" id="KW-0808">Transferase</keyword>
<evidence type="ECO:0000313" key="8">
    <source>
        <dbReference type="EMBL" id="MFC5629232.1"/>
    </source>
</evidence>
<gene>
    <name evidence="8" type="ORF">ACFPTR_10190</name>
</gene>
<dbReference type="InterPro" id="IPR008949">
    <property type="entry name" value="Isoprenoid_synthase_dom_sf"/>
</dbReference>
<keyword evidence="6" id="KW-0414">Isoprene biosynthesis</keyword>
<comment type="cofactor">
    <cofactor evidence="1">
        <name>Mg(2+)</name>
        <dbReference type="ChEBI" id="CHEBI:18420"/>
    </cofactor>
</comment>
<keyword evidence="5" id="KW-0460">Magnesium</keyword>
<evidence type="ECO:0000256" key="5">
    <source>
        <dbReference type="ARBA" id="ARBA00022842"/>
    </source>
</evidence>
<dbReference type="CDD" id="cd00685">
    <property type="entry name" value="Trans_IPPS_HT"/>
    <property type="match status" value="1"/>
</dbReference>
<dbReference type="GO" id="GO:0016740">
    <property type="term" value="F:transferase activity"/>
    <property type="evidence" value="ECO:0007669"/>
    <property type="project" value="UniProtKB-KW"/>
</dbReference>
<keyword evidence="9" id="KW-1185">Reference proteome</keyword>
<comment type="caution">
    <text evidence="8">The sequence shown here is derived from an EMBL/GenBank/DDBJ whole genome shotgun (WGS) entry which is preliminary data.</text>
</comment>
<dbReference type="InterPro" id="IPR000092">
    <property type="entry name" value="Polyprenyl_synt"/>
</dbReference>
<evidence type="ECO:0000256" key="4">
    <source>
        <dbReference type="ARBA" id="ARBA00022723"/>
    </source>
</evidence>
<sequence length="295" mass="32789">MNTTSLQTFIEAYKKEIDQRLPLFIENLSCPGRLKEAMLYSLNAGGKRVRPLLMLATIATYRDIEETDYQVACALECIHTYSLIHDDLPAMDDDDFRRGKPTNHRVFGEAMAILAGDGLLTRAFELVSTLEGVSPEVKMTLVQQLAEASGAEGMVGGQVADLEGEKKELELKELEYIHHHKTGALLRYAIVAGAILAKATEEDIFHLRTFSEQLGLVFQIKDDILDVEGNPDQMGKAIGSDESKLKSTYPRLLSLEGAKEKLQIHADQALSSLHSIEKDVSLLAQFVEYITNRSH</sequence>
<reference evidence="9" key="1">
    <citation type="journal article" date="2019" name="Int. J. Syst. Evol. Microbiol.">
        <title>The Global Catalogue of Microorganisms (GCM) 10K type strain sequencing project: providing services to taxonomists for standard genome sequencing and annotation.</title>
        <authorList>
            <consortium name="The Broad Institute Genomics Platform"/>
            <consortium name="The Broad Institute Genome Sequencing Center for Infectious Disease"/>
            <person name="Wu L."/>
            <person name="Ma J."/>
        </authorList>
    </citation>
    <scope>NUCLEOTIDE SEQUENCE [LARGE SCALE GENOMIC DNA]</scope>
    <source>
        <strain evidence="9">CGMCC 1.15790</strain>
    </source>
</reference>
<dbReference type="Pfam" id="PF00348">
    <property type="entry name" value="polyprenyl_synt"/>
    <property type="match status" value="1"/>
</dbReference>
<dbReference type="Gene3D" id="1.10.600.10">
    <property type="entry name" value="Farnesyl Diphosphate Synthase"/>
    <property type="match status" value="1"/>
</dbReference>
<dbReference type="SFLD" id="SFLDS00005">
    <property type="entry name" value="Isoprenoid_Synthase_Type_I"/>
    <property type="match status" value="1"/>
</dbReference>
<dbReference type="InterPro" id="IPR053378">
    <property type="entry name" value="Prenyl_diphosphate_synthase"/>
</dbReference>
<dbReference type="SFLD" id="SFLDG01017">
    <property type="entry name" value="Polyprenyl_Transferase_Like"/>
    <property type="match status" value="1"/>
</dbReference>
<comment type="similarity">
    <text evidence="2 7">Belongs to the FPP/GGPP synthase family.</text>
</comment>
<evidence type="ECO:0000256" key="2">
    <source>
        <dbReference type="ARBA" id="ARBA00006706"/>
    </source>
</evidence>
<evidence type="ECO:0000313" key="9">
    <source>
        <dbReference type="Proteomes" id="UP001596143"/>
    </source>
</evidence>
<dbReference type="EMBL" id="JBHSPF010000055">
    <property type="protein sequence ID" value="MFC5629232.1"/>
    <property type="molecule type" value="Genomic_DNA"/>
</dbReference>
<dbReference type="InterPro" id="IPR033749">
    <property type="entry name" value="Polyprenyl_synt_CS"/>
</dbReference>
<proteinExistence type="inferred from homology"/>
<accession>A0ABW0U6W4</accession>
<evidence type="ECO:0000256" key="7">
    <source>
        <dbReference type="RuleBase" id="RU004466"/>
    </source>
</evidence>
<dbReference type="NCBIfam" id="NF045485">
    <property type="entry name" value="FPPsyn"/>
    <property type="match status" value="1"/>
</dbReference>
<dbReference type="EC" id="2.5.1.-" evidence="8"/>
<dbReference type="PANTHER" id="PTHR43281:SF1">
    <property type="entry name" value="FARNESYL DIPHOSPHATE SYNTHASE"/>
    <property type="match status" value="1"/>
</dbReference>
<dbReference type="PANTHER" id="PTHR43281">
    <property type="entry name" value="FARNESYL DIPHOSPHATE SYNTHASE"/>
    <property type="match status" value="1"/>
</dbReference>
<organism evidence="8 9">
    <name type="scientific">Aliibacillus thermotolerans</name>
    <dbReference type="NCBI Taxonomy" id="1834418"/>
    <lineage>
        <taxon>Bacteria</taxon>
        <taxon>Bacillati</taxon>
        <taxon>Bacillota</taxon>
        <taxon>Bacilli</taxon>
        <taxon>Bacillales</taxon>
        <taxon>Bacillaceae</taxon>
        <taxon>Aliibacillus</taxon>
    </lineage>
</organism>
<dbReference type="RefSeq" id="WP_270898528.1">
    <property type="nucleotide sequence ID" value="NZ_JBHSPF010000055.1"/>
</dbReference>
<dbReference type="Proteomes" id="UP001596143">
    <property type="component" value="Unassembled WGS sequence"/>
</dbReference>
<evidence type="ECO:0000256" key="3">
    <source>
        <dbReference type="ARBA" id="ARBA00022679"/>
    </source>
</evidence>
<dbReference type="PROSITE" id="PS00444">
    <property type="entry name" value="POLYPRENYL_SYNTHASE_2"/>
    <property type="match status" value="1"/>
</dbReference>
<evidence type="ECO:0000256" key="1">
    <source>
        <dbReference type="ARBA" id="ARBA00001946"/>
    </source>
</evidence>
<keyword evidence="4" id="KW-0479">Metal-binding</keyword>
<evidence type="ECO:0000256" key="6">
    <source>
        <dbReference type="ARBA" id="ARBA00023229"/>
    </source>
</evidence>
<name>A0ABW0U6W4_9BACI</name>